<feature type="compositionally biased region" description="Low complexity" evidence="5">
    <location>
        <begin position="233"/>
        <end position="242"/>
    </location>
</feature>
<dbReference type="EMBL" id="JARULZ010000001">
    <property type="protein sequence ID" value="MEH0635890.1"/>
    <property type="molecule type" value="Genomic_DNA"/>
</dbReference>
<evidence type="ECO:0000313" key="9">
    <source>
        <dbReference type="Proteomes" id="UP001310290"/>
    </source>
</evidence>
<dbReference type="InterPro" id="IPR038765">
    <property type="entry name" value="Papain-like_cys_pep_sf"/>
</dbReference>
<dbReference type="Proteomes" id="UP001310290">
    <property type="component" value="Unassembled WGS sequence"/>
</dbReference>
<reference evidence="8" key="1">
    <citation type="submission" date="2023-04" db="EMBL/GenBank/DDBJ databases">
        <title>Genomic diversity of scab-causing Streptomyces spp. in the province of Quebec, Canada.</title>
        <authorList>
            <person name="Biessy A."/>
            <person name="Cadieux M."/>
            <person name="Ciotola M."/>
            <person name="Filion M."/>
        </authorList>
    </citation>
    <scope>NUCLEOTIDE SEQUENCE</scope>
    <source>
        <strain evidence="8">B21-115</strain>
    </source>
</reference>
<protein>
    <submittedName>
        <fullName evidence="8">NlpC/P60 family protein</fullName>
    </submittedName>
</protein>
<name>A0ABU8AQB7_9ACTN</name>
<dbReference type="PANTHER" id="PTHR47359">
    <property type="entry name" value="PEPTIDOGLYCAN DL-ENDOPEPTIDASE CWLO"/>
    <property type="match status" value="1"/>
</dbReference>
<gene>
    <name evidence="8" type="ORF">QBA35_21595</name>
</gene>
<evidence type="ECO:0000256" key="3">
    <source>
        <dbReference type="ARBA" id="ARBA00022801"/>
    </source>
</evidence>
<proteinExistence type="inferred from homology"/>
<comment type="similarity">
    <text evidence="1">Belongs to the peptidase C40 family.</text>
</comment>
<keyword evidence="4" id="KW-0788">Thiol protease</keyword>
<organism evidence="8 9">
    <name type="scientific">Streptomyces bottropensis</name>
    <dbReference type="NCBI Taxonomy" id="42235"/>
    <lineage>
        <taxon>Bacteria</taxon>
        <taxon>Bacillati</taxon>
        <taxon>Actinomycetota</taxon>
        <taxon>Actinomycetes</taxon>
        <taxon>Kitasatosporales</taxon>
        <taxon>Streptomycetaceae</taxon>
        <taxon>Streptomyces</taxon>
    </lineage>
</organism>
<comment type="caution">
    <text evidence="8">The sequence shown here is derived from an EMBL/GenBank/DDBJ whole genome shotgun (WGS) entry which is preliminary data.</text>
</comment>
<evidence type="ECO:0000256" key="1">
    <source>
        <dbReference type="ARBA" id="ARBA00007074"/>
    </source>
</evidence>
<dbReference type="InterPro" id="IPR051794">
    <property type="entry name" value="PG_Endopeptidase_C40"/>
</dbReference>
<dbReference type="Pfam" id="PF00877">
    <property type="entry name" value="NLPC_P60"/>
    <property type="match status" value="1"/>
</dbReference>
<evidence type="ECO:0000256" key="5">
    <source>
        <dbReference type="SAM" id="MobiDB-lite"/>
    </source>
</evidence>
<feature type="signal peptide" evidence="6">
    <location>
        <begin position="1"/>
        <end position="40"/>
    </location>
</feature>
<dbReference type="RefSeq" id="WP_334659436.1">
    <property type="nucleotide sequence ID" value="NZ_JARULZ010000001.1"/>
</dbReference>
<feature type="compositionally biased region" description="Basic and acidic residues" evidence="5">
    <location>
        <begin position="74"/>
        <end position="85"/>
    </location>
</feature>
<dbReference type="Gene3D" id="6.10.250.3150">
    <property type="match status" value="1"/>
</dbReference>
<keyword evidence="9" id="KW-1185">Reference proteome</keyword>
<keyword evidence="2" id="KW-0645">Protease</keyword>
<evidence type="ECO:0000256" key="2">
    <source>
        <dbReference type="ARBA" id="ARBA00022670"/>
    </source>
</evidence>
<feature type="domain" description="NlpC/P60" evidence="7">
    <location>
        <begin position="323"/>
        <end position="441"/>
    </location>
</feature>
<keyword evidence="6" id="KW-0732">Signal</keyword>
<evidence type="ECO:0000256" key="6">
    <source>
        <dbReference type="SAM" id="SignalP"/>
    </source>
</evidence>
<evidence type="ECO:0000313" key="8">
    <source>
        <dbReference type="EMBL" id="MEH0635890.1"/>
    </source>
</evidence>
<feature type="compositionally biased region" description="Low complexity" evidence="5">
    <location>
        <begin position="269"/>
        <end position="314"/>
    </location>
</feature>
<accession>A0ABU8AQB7</accession>
<sequence length="441" mass="46662">MAPHRKPRPAGTRAGIRTPALATAALTSVALLSQSGSATAAPSTDDKPSLEEVEKKVDALYRQAGSATENYNPAKEKTGRQKKQVDTLFDGVVKRTEKLNEAREELGSLTAARYRTGAAAPDQASPLPADDPQGSFDRSQLTDRPADRPQEAVGTYVTEQSEAADQRQEASDSLEQLTASQNRLKAGKAKVQAKLAQARELLAALTAEERARLAAIEQREREEADRRAEELARQQAARATTVETREAPPALERQGSQPGQGPQVGQGPQGTWEDTSTGTETSIGTGTSTGTETSIGTGTSTGTETSIGTTSGTTVPAEDLTYATKADKAIAFARAQIGKPYVWGATGPGSYDCSGLTQAAWKAAGVDLPRTTFDQLTAGTTVPLSDARPGDLVFFYDNIGHVGLYIGNGMMIHAPKPGTYVREETVFYDAESSVHSVVRPA</sequence>
<evidence type="ECO:0000256" key="4">
    <source>
        <dbReference type="ARBA" id="ARBA00022807"/>
    </source>
</evidence>
<feature type="compositionally biased region" description="Basic and acidic residues" evidence="5">
    <location>
        <begin position="140"/>
        <end position="150"/>
    </location>
</feature>
<dbReference type="Gene3D" id="3.90.1720.10">
    <property type="entry name" value="endopeptidase domain like (from Nostoc punctiforme)"/>
    <property type="match status" value="1"/>
</dbReference>
<dbReference type="PANTHER" id="PTHR47359:SF3">
    <property type="entry name" value="NLP_P60 DOMAIN-CONTAINING PROTEIN-RELATED"/>
    <property type="match status" value="1"/>
</dbReference>
<feature type="region of interest" description="Disordered" evidence="5">
    <location>
        <begin position="113"/>
        <end position="179"/>
    </location>
</feature>
<feature type="region of interest" description="Disordered" evidence="5">
    <location>
        <begin position="218"/>
        <end position="315"/>
    </location>
</feature>
<evidence type="ECO:0000259" key="7">
    <source>
        <dbReference type="PROSITE" id="PS51935"/>
    </source>
</evidence>
<dbReference type="InterPro" id="IPR000064">
    <property type="entry name" value="NLP_P60_dom"/>
</dbReference>
<keyword evidence="3" id="KW-0378">Hydrolase</keyword>
<feature type="region of interest" description="Disordered" evidence="5">
    <location>
        <begin position="35"/>
        <end position="85"/>
    </location>
</feature>
<feature type="chain" id="PRO_5046041492" evidence="6">
    <location>
        <begin position="41"/>
        <end position="441"/>
    </location>
</feature>
<feature type="compositionally biased region" description="Basic and acidic residues" evidence="5">
    <location>
        <begin position="44"/>
        <end position="59"/>
    </location>
</feature>
<dbReference type="PROSITE" id="PS51935">
    <property type="entry name" value="NLPC_P60"/>
    <property type="match status" value="1"/>
</dbReference>
<dbReference type="SUPFAM" id="SSF54001">
    <property type="entry name" value="Cysteine proteinases"/>
    <property type="match status" value="1"/>
</dbReference>
<feature type="compositionally biased region" description="Basic and acidic residues" evidence="5">
    <location>
        <begin position="218"/>
        <end position="232"/>
    </location>
</feature>